<accession>A0A0T9TCZ7</accession>
<keyword evidence="2" id="KW-0808">Transferase</keyword>
<dbReference type="Gene3D" id="3.90.550.10">
    <property type="entry name" value="Spore Coat Polysaccharide Biosynthesis Protein SpsA, Chain A"/>
    <property type="match status" value="1"/>
</dbReference>
<dbReference type="AlphaFoldDB" id="A0A0T9TCZ7"/>
<dbReference type="InterPro" id="IPR050834">
    <property type="entry name" value="Glycosyltransf_2"/>
</dbReference>
<dbReference type="PANTHER" id="PTHR43685">
    <property type="entry name" value="GLYCOSYLTRANSFERASE"/>
    <property type="match status" value="1"/>
</dbReference>
<reference evidence="3" key="1">
    <citation type="submission" date="2015-03" db="EMBL/GenBank/DDBJ databases">
        <authorList>
            <consortium name="Pathogen Informatics"/>
        </authorList>
    </citation>
    <scope>NUCLEOTIDE SEQUENCE [LARGE SCALE GENOMIC DNA]</scope>
    <source>
        <strain evidence="3">IP27925</strain>
    </source>
</reference>
<dbReference type="InterPro" id="IPR001173">
    <property type="entry name" value="Glyco_trans_2-like"/>
</dbReference>
<dbReference type="CDD" id="cd04196">
    <property type="entry name" value="GT_2_like_d"/>
    <property type="match status" value="1"/>
</dbReference>
<evidence type="ECO:0000313" key="3">
    <source>
        <dbReference type="Proteomes" id="UP000040088"/>
    </source>
</evidence>
<protein>
    <submittedName>
        <fullName evidence="2">Alpha-L-Rha alpha-1,3-L-rhamnosyltransferase</fullName>
    </submittedName>
</protein>
<dbReference type="InterPro" id="IPR029044">
    <property type="entry name" value="Nucleotide-diphossugar_trans"/>
</dbReference>
<dbReference type="RefSeq" id="WP_244317082.1">
    <property type="nucleotide sequence ID" value="NZ_CP139919.1"/>
</dbReference>
<evidence type="ECO:0000313" key="2">
    <source>
        <dbReference type="EMBL" id="CNK75237.1"/>
    </source>
</evidence>
<evidence type="ECO:0000259" key="1">
    <source>
        <dbReference type="Pfam" id="PF00535"/>
    </source>
</evidence>
<organism evidence="2 3">
    <name type="scientific">Yersinia aleksiciae</name>
    <dbReference type="NCBI Taxonomy" id="263819"/>
    <lineage>
        <taxon>Bacteria</taxon>
        <taxon>Pseudomonadati</taxon>
        <taxon>Pseudomonadota</taxon>
        <taxon>Gammaproteobacteria</taxon>
        <taxon>Enterobacterales</taxon>
        <taxon>Yersiniaceae</taxon>
        <taxon>Yersinia</taxon>
    </lineage>
</organism>
<name>A0A0T9TCZ7_YERAE</name>
<gene>
    <name evidence="2" type="primary">kfoC</name>
    <name evidence="2" type="ORF">ERS008460_00759</name>
</gene>
<dbReference type="GO" id="GO:0016740">
    <property type="term" value="F:transferase activity"/>
    <property type="evidence" value="ECO:0007669"/>
    <property type="project" value="UniProtKB-KW"/>
</dbReference>
<feature type="domain" description="Glycosyltransferase 2-like" evidence="1">
    <location>
        <begin position="20"/>
        <end position="125"/>
    </location>
</feature>
<dbReference type="Proteomes" id="UP000040088">
    <property type="component" value="Unassembled WGS sequence"/>
</dbReference>
<sequence length="319" mass="36134">MVADLGVMHVPKYRNPSIAILMGTYNAERFIEQQLDSIENQTVTDWFLWVSDDGSSDATLAILDKYKKKWKPGQLNVLKGPQKGFAHNFMSLVCNIEIVADYFSFSDQDDIWEEDKLERALNALSLFPFNQPSLYCSRTRLVDENNVEIGFSSPNQKLAGFANALVQSLGGGNTMLFSNASRKLLLKAGNVDVVSHDWWLYIAVSACGGTIVYDTYPSLRYRQHQCNLVGSNSGCRQKLIRLRLLLRGEFRNWIDHNLNALKLLNKDITFASKQRLEMFSNARQASLFRRLLGLKKSGVYRQSFLGNIGLIFAAIFGRL</sequence>
<dbReference type="PANTHER" id="PTHR43685:SF2">
    <property type="entry name" value="GLYCOSYLTRANSFERASE 2-LIKE DOMAIN-CONTAINING PROTEIN"/>
    <property type="match status" value="1"/>
</dbReference>
<dbReference type="Pfam" id="PF00535">
    <property type="entry name" value="Glycos_transf_2"/>
    <property type="match status" value="1"/>
</dbReference>
<proteinExistence type="predicted"/>
<dbReference type="SUPFAM" id="SSF53448">
    <property type="entry name" value="Nucleotide-diphospho-sugar transferases"/>
    <property type="match status" value="1"/>
</dbReference>
<dbReference type="EMBL" id="CQEM01000003">
    <property type="protein sequence ID" value="CNK75237.1"/>
    <property type="molecule type" value="Genomic_DNA"/>
</dbReference>